<evidence type="ECO:0000313" key="1">
    <source>
        <dbReference type="EMBL" id="CAD1472248.1"/>
    </source>
</evidence>
<dbReference type="EMBL" id="CAJDYZ010005137">
    <property type="protein sequence ID" value="CAD1472248.1"/>
    <property type="molecule type" value="Genomic_DNA"/>
</dbReference>
<dbReference type="AlphaFoldDB" id="A0A6V7H024"/>
<dbReference type="Proteomes" id="UP000752696">
    <property type="component" value="Unassembled WGS sequence"/>
</dbReference>
<name>A0A6V7H024_9HYME</name>
<feature type="non-terminal residue" evidence="1">
    <location>
        <position position="1"/>
    </location>
</feature>
<keyword evidence="2" id="KW-1185">Reference proteome</keyword>
<accession>A0A6V7H024</accession>
<evidence type="ECO:0000313" key="2">
    <source>
        <dbReference type="Proteomes" id="UP000752696"/>
    </source>
</evidence>
<organism evidence="1 2">
    <name type="scientific">Heterotrigona itama</name>
    <dbReference type="NCBI Taxonomy" id="395501"/>
    <lineage>
        <taxon>Eukaryota</taxon>
        <taxon>Metazoa</taxon>
        <taxon>Ecdysozoa</taxon>
        <taxon>Arthropoda</taxon>
        <taxon>Hexapoda</taxon>
        <taxon>Insecta</taxon>
        <taxon>Pterygota</taxon>
        <taxon>Neoptera</taxon>
        <taxon>Endopterygota</taxon>
        <taxon>Hymenoptera</taxon>
        <taxon>Apocrita</taxon>
        <taxon>Aculeata</taxon>
        <taxon>Apoidea</taxon>
        <taxon>Anthophila</taxon>
        <taxon>Apidae</taxon>
        <taxon>Heterotrigona</taxon>
    </lineage>
</organism>
<protein>
    <submittedName>
        <fullName evidence="1">Uncharacterized protein</fullName>
    </submittedName>
</protein>
<gene>
    <name evidence="1" type="ORF">MHI_LOCUS267793</name>
</gene>
<reference evidence="1" key="1">
    <citation type="submission" date="2020-07" db="EMBL/GenBank/DDBJ databases">
        <authorList>
            <person name="Nazaruddin N."/>
        </authorList>
    </citation>
    <scope>NUCLEOTIDE SEQUENCE</scope>
</reference>
<comment type="caution">
    <text evidence="1">The sequence shown here is derived from an EMBL/GenBank/DDBJ whole genome shotgun (WGS) entry which is preliminary data.</text>
</comment>
<proteinExistence type="predicted"/>
<sequence>DNSIRNVLNTENCVIVTIGGQVLLIDWHKLERTGLKWIDRRKTKK</sequence>